<proteinExistence type="predicted"/>
<comment type="caution">
    <text evidence="1">The sequence shown here is derived from an EMBL/GenBank/DDBJ whole genome shotgun (WGS) entry which is preliminary data.</text>
</comment>
<protein>
    <submittedName>
        <fullName evidence="1">Phenazine biosynthesis PhzC/PhzF protein</fullName>
    </submittedName>
</protein>
<dbReference type="Proteomes" id="UP000196218">
    <property type="component" value="Unassembled WGS sequence"/>
</dbReference>
<gene>
    <name evidence="1" type="ORF">UA18_01216</name>
</gene>
<dbReference type="EMBL" id="FKJW01000003">
    <property type="protein sequence ID" value="SAK15303.1"/>
    <property type="molecule type" value="Genomic_DNA"/>
</dbReference>
<dbReference type="RefSeq" id="WP_170935263.1">
    <property type="nucleotide sequence ID" value="NZ_CADFGW010000012.1"/>
</dbReference>
<dbReference type="SUPFAM" id="SSF54506">
    <property type="entry name" value="Diaminopimelate epimerase-like"/>
    <property type="match status" value="1"/>
</dbReference>
<dbReference type="Gene3D" id="3.10.310.10">
    <property type="entry name" value="Diaminopimelate Epimerase, Chain A, domain 1"/>
    <property type="match status" value="2"/>
</dbReference>
<dbReference type="Pfam" id="PF02567">
    <property type="entry name" value="PhzC-PhzF"/>
    <property type="match status" value="1"/>
</dbReference>
<sequence>MTHRVKEQLIYAFVNGNEGGNPSYVIATEDSASLADECVSIAVREKCEVTHLNFDNRSGSASVRFYVAAGPIAFCGHGTLAAASSASSIGRASTMLRLDFGEGTIDVLIDQRTGLIGYMEPAGRVDDVPLNQALLTQFRLAFRLPDLGEEQLSVSIGGSIRAKALIRFVLSDSLSCLAIDPERRDQLCTQLGVTGLYPFHVVDHGKVMARHFPIGSGHNEDMATGNIAATVAEFLMPSRNRSLEIMQGGKLCNVSRLVVGPTTHGWLVSGWCRTA</sequence>
<name>A0ABD7LIX3_9BURK</name>
<evidence type="ECO:0000313" key="2">
    <source>
        <dbReference type="Proteomes" id="UP000196218"/>
    </source>
</evidence>
<evidence type="ECO:0000313" key="1">
    <source>
        <dbReference type="EMBL" id="SAK15303.1"/>
    </source>
</evidence>
<reference evidence="1 2" key="1">
    <citation type="submission" date="2016-04" db="EMBL/GenBank/DDBJ databases">
        <authorList>
            <person name="Peeters C."/>
        </authorList>
    </citation>
    <scope>NUCLEOTIDE SEQUENCE [LARGE SCALE GENOMIC DNA]</scope>
    <source>
        <strain evidence="1">LMG 29311</strain>
    </source>
</reference>
<dbReference type="AlphaFoldDB" id="A0ABD7LIX3"/>
<dbReference type="InterPro" id="IPR003719">
    <property type="entry name" value="Phenazine_PhzF-like"/>
</dbReference>
<organism evidence="1 2">
    <name type="scientific">Burkholderia multivorans</name>
    <dbReference type="NCBI Taxonomy" id="87883"/>
    <lineage>
        <taxon>Bacteria</taxon>
        <taxon>Pseudomonadati</taxon>
        <taxon>Pseudomonadota</taxon>
        <taxon>Betaproteobacteria</taxon>
        <taxon>Burkholderiales</taxon>
        <taxon>Burkholderiaceae</taxon>
        <taxon>Burkholderia</taxon>
        <taxon>Burkholderia cepacia complex</taxon>
    </lineage>
</organism>
<accession>A0ABD7LIX3</accession>